<dbReference type="PROSITE" id="PS50110">
    <property type="entry name" value="RESPONSE_REGULATORY"/>
    <property type="match status" value="1"/>
</dbReference>
<dbReference type="CDD" id="cd00383">
    <property type="entry name" value="trans_reg_C"/>
    <property type="match status" value="1"/>
</dbReference>
<dbReference type="PANTHER" id="PTHR48111:SF50">
    <property type="entry name" value="KDP OPERON TRANSCRIPTIONAL REGULATORY PROTEIN KDPE"/>
    <property type="match status" value="1"/>
</dbReference>
<dbReference type="InterPro" id="IPR016032">
    <property type="entry name" value="Sig_transdc_resp-reg_C-effctor"/>
</dbReference>
<evidence type="ECO:0000256" key="1">
    <source>
        <dbReference type="ARBA" id="ARBA00023125"/>
    </source>
</evidence>
<dbReference type="Gene3D" id="1.10.10.10">
    <property type="entry name" value="Winged helix-like DNA-binding domain superfamily/Winged helix DNA-binding domain"/>
    <property type="match status" value="1"/>
</dbReference>
<dbReference type="GO" id="GO:0005829">
    <property type="term" value="C:cytosol"/>
    <property type="evidence" value="ECO:0007669"/>
    <property type="project" value="TreeGrafter"/>
</dbReference>
<name>X1RI52_9ZZZZ</name>
<dbReference type="InterPro" id="IPR001867">
    <property type="entry name" value="OmpR/PhoB-type_DNA-bd"/>
</dbReference>
<dbReference type="GO" id="GO:0032993">
    <property type="term" value="C:protein-DNA complex"/>
    <property type="evidence" value="ECO:0007669"/>
    <property type="project" value="TreeGrafter"/>
</dbReference>
<evidence type="ECO:0000259" key="3">
    <source>
        <dbReference type="PROSITE" id="PS51755"/>
    </source>
</evidence>
<evidence type="ECO:0000313" key="4">
    <source>
        <dbReference type="EMBL" id="GAI62830.1"/>
    </source>
</evidence>
<dbReference type="Pfam" id="PF00486">
    <property type="entry name" value="Trans_reg_C"/>
    <property type="match status" value="1"/>
</dbReference>
<proteinExistence type="predicted"/>
<feature type="non-terminal residue" evidence="4">
    <location>
        <position position="1"/>
    </location>
</feature>
<organism evidence="4">
    <name type="scientific">marine sediment metagenome</name>
    <dbReference type="NCBI Taxonomy" id="412755"/>
    <lineage>
        <taxon>unclassified sequences</taxon>
        <taxon>metagenomes</taxon>
        <taxon>ecological metagenomes</taxon>
    </lineage>
</organism>
<evidence type="ECO:0008006" key="5">
    <source>
        <dbReference type="Google" id="ProtNLM"/>
    </source>
</evidence>
<feature type="domain" description="Response regulatory" evidence="2">
    <location>
        <begin position="1"/>
        <end position="67"/>
    </location>
</feature>
<dbReference type="InterPro" id="IPR036388">
    <property type="entry name" value="WH-like_DNA-bd_sf"/>
</dbReference>
<reference evidence="4" key="1">
    <citation type="journal article" date="2014" name="Front. Microbiol.">
        <title>High frequency of phylogenetically diverse reductive dehalogenase-homologous genes in deep subseafloor sedimentary metagenomes.</title>
        <authorList>
            <person name="Kawai M."/>
            <person name="Futagami T."/>
            <person name="Toyoda A."/>
            <person name="Takaki Y."/>
            <person name="Nishi S."/>
            <person name="Hori S."/>
            <person name="Arai W."/>
            <person name="Tsubouchi T."/>
            <person name="Morono Y."/>
            <person name="Uchiyama I."/>
            <person name="Ito T."/>
            <person name="Fujiyama A."/>
            <person name="Inagaki F."/>
            <person name="Takami H."/>
        </authorList>
    </citation>
    <scope>NUCLEOTIDE SEQUENCE</scope>
    <source>
        <strain evidence="4">Expedition CK06-06</strain>
    </source>
</reference>
<dbReference type="AlphaFoldDB" id="X1RI52"/>
<protein>
    <recommendedName>
        <fullName evidence="5">DNA-binding response regulator</fullName>
    </recommendedName>
</protein>
<sequence length="175" mass="19946">CSTWDYPDTNGFEVLKQIRLFSDVPVVILTVRGSEADIVKGLQYGADDYIVKPFRQMEMLARIQSVIRRQHPVEEKPIKVGSIHLEPNFRCCYCGDKKIPLTRTECLILSHMLQNAGHVVSHSSLAEVIWGDDYAGASHNIRVYIQRLREKLEDNPEEPELIKTKVGLGYILARP</sequence>
<comment type="caution">
    <text evidence="4">The sequence shown here is derived from an EMBL/GenBank/DDBJ whole genome shotgun (WGS) entry which is preliminary data.</text>
</comment>
<dbReference type="InterPro" id="IPR001789">
    <property type="entry name" value="Sig_transdc_resp-reg_receiver"/>
</dbReference>
<keyword evidence="1" id="KW-0238">DNA-binding</keyword>
<dbReference type="InterPro" id="IPR039420">
    <property type="entry name" value="WalR-like"/>
</dbReference>
<evidence type="ECO:0000259" key="2">
    <source>
        <dbReference type="PROSITE" id="PS50110"/>
    </source>
</evidence>
<dbReference type="PANTHER" id="PTHR48111">
    <property type="entry name" value="REGULATOR OF RPOS"/>
    <property type="match status" value="1"/>
</dbReference>
<gene>
    <name evidence="4" type="ORF">S12H4_08039</name>
</gene>
<feature type="domain" description="OmpR/PhoB-type" evidence="3">
    <location>
        <begin position="75"/>
        <end position="174"/>
    </location>
</feature>
<dbReference type="SUPFAM" id="SSF52172">
    <property type="entry name" value="CheY-like"/>
    <property type="match status" value="1"/>
</dbReference>
<dbReference type="EMBL" id="BARW01003052">
    <property type="protein sequence ID" value="GAI62830.1"/>
    <property type="molecule type" value="Genomic_DNA"/>
</dbReference>
<accession>X1RI52</accession>
<dbReference type="SMART" id="SM00862">
    <property type="entry name" value="Trans_reg_C"/>
    <property type="match status" value="1"/>
</dbReference>
<dbReference type="GO" id="GO:0006355">
    <property type="term" value="P:regulation of DNA-templated transcription"/>
    <property type="evidence" value="ECO:0007669"/>
    <property type="project" value="InterPro"/>
</dbReference>
<dbReference type="GO" id="GO:0000976">
    <property type="term" value="F:transcription cis-regulatory region binding"/>
    <property type="evidence" value="ECO:0007669"/>
    <property type="project" value="TreeGrafter"/>
</dbReference>
<dbReference type="GO" id="GO:0000156">
    <property type="term" value="F:phosphorelay response regulator activity"/>
    <property type="evidence" value="ECO:0007669"/>
    <property type="project" value="TreeGrafter"/>
</dbReference>
<dbReference type="Pfam" id="PF00072">
    <property type="entry name" value="Response_reg"/>
    <property type="match status" value="1"/>
</dbReference>
<dbReference type="InterPro" id="IPR011006">
    <property type="entry name" value="CheY-like_superfamily"/>
</dbReference>
<dbReference type="PROSITE" id="PS51755">
    <property type="entry name" value="OMPR_PHOB"/>
    <property type="match status" value="1"/>
</dbReference>
<dbReference type="SUPFAM" id="SSF46894">
    <property type="entry name" value="C-terminal effector domain of the bipartite response regulators"/>
    <property type="match status" value="1"/>
</dbReference>
<dbReference type="Gene3D" id="3.40.50.2300">
    <property type="match status" value="1"/>
</dbReference>